<dbReference type="RefSeq" id="WP_161932154.1">
    <property type="nucleotide sequence ID" value="NZ_CP047901.1"/>
</dbReference>
<sequence>MTEVRERVGLTDGIIEANEGRFGLDVRVDGDADEAEIEVGDTGVVLNIYLDGSWVLTFEPPSGFSARTKEDMVINPLLFVAGMEALVGWFNGIDLEEWKNPEGLIRNDTNPRMHRFRQQLFGELGDVTGVRGIYEEKGETDNGNFDYELRLSALAAALHRLDRLPEEQKEGVRFYRLRERGRGLFRPVAEE</sequence>
<gene>
    <name evidence="1" type="ORF">MICH65_0817</name>
</gene>
<dbReference type="EMBL" id="CP047901">
    <property type="protein sequence ID" value="QHO63798.1"/>
    <property type="molecule type" value="Genomic_DNA"/>
</dbReference>
<dbReference type="Proteomes" id="UP000463983">
    <property type="component" value="Chromosome"/>
</dbReference>
<name>A0A857NIE7_9BACT</name>
<proteinExistence type="predicted"/>
<accession>A0A857NIE7</accession>
<protein>
    <submittedName>
        <fullName evidence="1">Uncharacterized protein</fullName>
    </submittedName>
</protein>
<evidence type="ECO:0000313" key="1">
    <source>
        <dbReference type="EMBL" id="QHO63798.1"/>
    </source>
</evidence>
<reference evidence="2" key="1">
    <citation type="journal article" date="2020" name="Microorganisms">
        <title>Complete Genome of a Member of a New Bacterial Lineage in the Microgenomates Group Reveals an Unusual Nucleotide Composition Disparity Between Two Strands of DNA and Limited Metabolic Potential.</title>
        <authorList>
            <person name="Kadnikov V.V."/>
            <person name="Mardanov A.V."/>
            <person name="Beletsky A.V."/>
            <person name="Karnachuk O.V."/>
            <person name="Ravin N.V."/>
        </authorList>
    </citation>
    <scope>NUCLEOTIDE SEQUENCE [LARGE SCALE GENOMIC DNA]</scope>
</reference>
<keyword evidence="2" id="KW-1185">Reference proteome</keyword>
<evidence type="ECO:0000313" key="2">
    <source>
        <dbReference type="Proteomes" id="UP000463983"/>
    </source>
</evidence>
<dbReference type="KEGG" id="caqa:MICH65_0817"/>
<organism evidence="1 2">
    <name type="scientific">Candidatus Chazhemtobacterium aquaticus</name>
    <dbReference type="NCBI Taxonomy" id="2715735"/>
    <lineage>
        <taxon>Bacteria</taxon>
        <taxon>Candidatus Chazhemtobacteraceae</taxon>
        <taxon>Candidatus Chazhemtobacterium</taxon>
    </lineage>
</organism>
<dbReference type="AlphaFoldDB" id="A0A857NIE7"/>